<accession>A0A1I4VET2</accession>
<feature type="compositionally biased region" description="Pro residues" evidence="1">
    <location>
        <begin position="96"/>
        <end position="116"/>
    </location>
</feature>
<reference evidence="2 3" key="1">
    <citation type="submission" date="2016-10" db="EMBL/GenBank/DDBJ databases">
        <authorList>
            <person name="de Groot N.N."/>
        </authorList>
    </citation>
    <scope>NUCLEOTIDE SEQUENCE [LARGE SCALE GENOMIC DNA]</scope>
    <source>
        <strain evidence="2 3">CGMCC 4.1877</strain>
    </source>
</reference>
<evidence type="ECO:0000313" key="3">
    <source>
        <dbReference type="Proteomes" id="UP000199614"/>
    </source>
</evidence>
<keyword evidence="3" id="KW-1185">Reference proteome</keyword>
<dbReference type="STRING" id="260086.SAMN05216207_100612"/>
<feature type="region of interest" description="Disordered" evidence="1">
    <location>
        <begin position="52"/>
        <end position="164"/>
    </location>
</feature>
<protein>
    <submittedName>
        <fullName evidence="2">Uncharacterized protein</fullName>
    </submittedName>
</protein>
<proteinExistence type="predicted"/>
<dbReference type="EMBL" id="FOUY01000006">
    <property type="protein sequence ID" value="SFM99620.1"/>
    <property type="molecule type" value="Genomic_DNA"/>
</dbReference>
<feature type="compositionally biased region" description="Low complexity" evidence="1">
    <location>
        <begin position="76"/>
        <end position="95"/>
    </location>
</feature>
<evidence type="ECO:0000313" key="2">
    <source>
        <dbReference type="EMBL" id="SFM99620.1"/>
    </source>
</evidence>
<dbReference type="Proteomes" id="UP000199614">
    <property type="component" value="Unassembled WGS sequence"/>
</dbReference>
<feature type="compositionally biased region" description="Low complexity" evidence="1">
    <location>
        <begin position="150"/>
        <end position="164"/>
    </location>
</feature>
<feature type="compositionally biased region" description="Low complexity" evidence="1">
    <location>
        <begin position="117"/>
        <end position="142"/>
    </location>
</feature>
<dbReference type="AlphaFoldDB" id="A0A1I4VET2"/>
<evidence type="ECO:0000256" key="1">
    <source>
        <dbReference type="SAM" id="MobiDB-lite"/>
    </source>
</evidence>
<gene>
    <name evidence="2" type="ORF">SAMN05216207_100612</name>
</gene>
<organism evidence="2 3">
    <name type="scientific">Pseudonocardia ammonioxydans</name>
    <dbReference type="NCBI Taxonomy" id="260086"/>
    <lineage>
        <taxon>Bacteria</taxon>
        <taxon>Bacillati</taxon>
        <taxon>Actinomycetota</taxon>
        <taxon>Actinomycetes</taxon>
        <taxon>Pseudonocardiales</taxon>
        <taxon>Pseudonocardiaceae</taxon>
        <taxon>Pseudonocardia</taxon>
    </lineage>
</organism>
<dbReference type="OrthoDB" id="3575026at2"/>
<name>A0A1I4VET2_PSUAM</name>
<dbReference type="RefSeq" id="WP_093339513.1">
    <property type="nucleotide sequence ID" value="NZ_FOUY01000006.1"/>
</dbReference>
<sequence>MRTERTTGTRPGRVVRTGRAVPAVLVVLLVLAVPALTGCAATVTGTPWPAGHGPALPADATGALPQAADPPAGPVTRTPQPTAPAWQQAAPVADPTTPPARPDTPPPSAGHAPPRPGADGPPGDAIPTPAPAGADGPTRRTGPPTPVEAPGPERAGPAPAPTRAPAALTADVVADECLLDAGVLTGLLGAEPAVPATNAATERADGSRSRSCFAVGGSSTVSVNVYRTQRVSPARYVHDAAGARPLGGTGAGTAAALLDTVAGPTLQLGTARHLVTIAVAGRSPTDGQWRAAALAAAAALARDR</sequence>